<dbReference type="EMBL" id="LGRX02025884">
    <property type="protein sequence ID" value="KAK3251692.1"/>
    <property type="molecule type" value="Genomic_DNA"/>
</dbReference>
<dbReference type="AlphaFoldDB" id="A0AAE0F541"/>
<sequence>MSSVEQVVVHLPLDVVAGQVYQCLLPDGRHIQFIAPAGVPGGSPVQVPVQQVASPSQFEAATNLANNYNTLTLPYTPYPTPEPNVFRAENPTEANDATPLLSKSSQLTLPAYEVNALQHNDCLSEQQRTLFSAKAAKALFDKIDASGDGSLTLEEIDAGLDQPDVQELIQESDIHVLGQMLSKSNKKREQAFKKLDVTSDGRIHRFEWDIFVDRMVEERIDFLRAMALIQGLCYYGKGLDGEDYTDCCGCVSSGNIPRGWIEDYNIHKLDALDNLGNSTELDSSQHDVLYADMSMHLEPPQDHITGVRRQLCPLLRPRHFSGNLCV</sequence>
<accession>A0AAE0F541</accession>
<dbReference type="Pfam" id="PF13202">
    <property type="entry name" value="EF-hand_5"/>
    <property type="match status" value="1"/>
</dbReference>
<dbReference type="Gene3D" id="1.10.238.10">
    <property type="entry name" value="EF-hand"/>
    <property type="match status" value="1"/>
</dbReference>
<evidence type="ECO:0000313" key="4">
    <source>
        <dbReference type="Proteomes" id="UP001190700"/>
    </source>
</evidence>
<name>A0AAE0F541_9CHLO</name>
<organism evidence="3 4">
    <name type="scientific">Cymbomonas tetramitiformis</name>
    <dbReference type="NCBI Taxonomy" id="36881"/>
    <lineage>
        <taxon>Eukaryota</taxon>
        <taxon>Viridiplantae</taxon>
        <taxon>Chlorophyta</taxon>
        <taxon>Pyramimonadophyceae</taxon>
        <taxon>Pyramimonadales</taxon>
        <taxon>Pyramimonadaceae</taxon>
        <taxon>Cymbomonas</taxon>
    </lineage>
</organism>
<feature type="domain" description="EF-hand" evidence="2">
    <location>
        <begin position="131"/>
        <end position="166"/>
    </location>
</feature>
<comment type="caution">
    <text evidence="3">The sequence shown here is derived from an EMBL/GenBank/DDBJ whole genome shotgun (WGS) entry which is preliminary data.</text>
</comment>
<proteinExistence type="predicted"/>
<evidence type="ECO:0000259" key="2">
    <source>
        <dbReference type="PROSITE" id="PS50222"/>
    </source>
</evidence>
<evidence type="ECO:0000313" key="3">
    <source>
        <dbReference type="EMBL" id="KAK3251692.1"/>
    </source>
</evidence>
<keyword evidence="1" id="KW-0106">Calcium</keyword>
<dbReference type="InterPro" id="IPR002048">
    <property type="entry name" value="EF_hand_dom"/>
</dbReference>
<dbReference type="Proteomes" id="UP001190700">
    <property type="component" value="Unassembled WGS sequence"/>
</dbReference>
<evidence type="ECO:0000256" key="1">
    <source>
        <dbReference type="ARBA" id="ARBA00022837"/>
    </source>
</evidence>
<dbReference type="PROSITE" id="PS50222">
    <property type="entry name" value="EF_HAND_2"/>
    <property type="match status" value="2"/>
</dbReference>
<dbReference type="InterPro" id="IPR011992">
    <property type="entry name" value="EF-hand-dom_pair"/>
</dbReference>
<dbReference type="PROSITE" id="PS00018">
    <property type="entry name" value="EF_HAND_1"/>
    <property type="match status" value="1"/>
</dbReference>
<protein>
    <recommendedName>
        <fullName evidence="2">EF-hand domain-containing protein</fullName>
    </recommendedName>
</protein>
<keyword evidence="4" id="KW-1185">Reference proteome</keyword>
<gene>
    <name evidence="3" type="ORF">CYMTET_38979</name>
</gene>
<dbReference type="InterPro" id="IPR018247">
    <property type="entry name" value="EF_Hand_1_Ca_BS"/>
</dbReference>
<dbReference type="GO" id="GO:0005509">
    <property type="term" value="F:calcium ion binding"/>
    <property type="evidence" value="ECO:0007669"/>
    <property type="project" value="InterPro"/>
</dbReference>
<dbReference type="SUPFAM" id="SSF47473">
    <property type="entry name" value="EF-hand"/>
    <property type="match status" value="1"/>
</dbReference>
<feature type="domain" description="EF-hand" evidence="2">
    <location>
        <begin position="183"/>
        <end position="218"/>
    </location>
</feature>
<reference evidence="3 4" key="1">
    <citation type="journal article" date="2015" name="Genome Biol. Evol.">
        <title>Comparative Genomics of a Bacterivorous Green Alga Reveals Evolutionary Causalities and Consequences of Phago-Mixotrophic Mode of Nutrition.</title>
        <authorList>
            <person name="Burns J.A."/>
            <person name="Paasch A."/>
            <person name="Narechania A."/>
            <person name="Kim E."/>
        </authorList>
    </citation>
    <scope>NUCLEOTIDE SEQUENCE [LARGE SCALE GENOMIC DNA]</scope>
    <source>
        <strain evidence="3 4">PLY_AMNH</strain>
    </source>
</reference>